<evidence type="ECO:0000313" key="4">
    <source>
        <dbReference type="Proteomes" id="UP000234323"/>
    </source>
</evidence>
<dbReference type="Pfam" id="PF07707">
    <property type="entry name" value="BACK"/>
    <property type="match status" value="1"/>
</dbReference>
<organism evidence="3 4">
    <name type="scientific">Rhizophagus irregularis</name>
    <dbReference type="NCBI Taxonomy" id="588596"/>
    <lineage>
        <taxon>Eukaryota</taxon>
        <taxon>Fungi</taxon>
        <taxon>Fungi incertae sedis</taxon>
        <taxon>Mucoromycota</taxon>
        <taxon>Glomeromycotina</taxon>
        <taxon>Glomeromycetes</taxon>
        <taxon>Glomerales</taxon>
        <taxon>Glomeraceae</taxon>
        <taxon>Rhizophagus</taxon>
    </lineage>
</organism>
<dbReference type="InterPro" id="IPR006571">
    <property type="entry name" value="TLDc_dom"/>
</dbReference>
<dbReference type="InterPro" id="IPR052407">
    <property type="entry name" value="BTB_POZ_domain_cont_9"/>
</dbReference>
<dbReference type="GO" id="GO:0005737">
    <property type="term" value="C:cytoplasm"/>
    <property type="evidence" value="ECO:0007669"/>
    <property type="project" value="TreeGrafter"/>
</dbReference>
<dbReference type="VEuPathDB" id="FungiDB:RhiirFUN_011287"/>
<feature type="domain" description="TLDc" evidence="2">
    <location>
        <begin position="295"/>
        <end position="467"/>
    </location>
</feature>
<dbReference type="SUPFAM" id="SSF54695">
    <property type="entry name" value="POZ domain"/>
    <property type="match status" value="1"/>
</dbReference>
<name>A0A2I1HBX9_9GLOM</name>
<dbReference type="VEuPathDB" id="FungiDB:FUN_003364"/>
<dbReference type="InterPro" id="IPR000210">
    <property type="entry name" value="BTB/POZ_dom"/>
</dbReference>
<dbReference type="PROSITE" id="PS50097">
    <property type="entry name" value="BTB"/>
    <property type="match status" value="1"/>
</dbReference>
<sequence>MNDDKFLPKLSQNLLDILNDEEYYDVTIEVGNDPYIKIFRAHMVILHYRSTYLRRILSTNKKKNDGTLVHIKLSNILPEIFQIILRYIYSGRISLEEYDTSDIINVLFAASEFGLQELIVDIQSFLVETKADWMESNFNLIYQTSFENDSFLELQKFCTDLTSKEPDKIFKSPNFSSIPENLLVSLIQSDYLQMSEIQVWEHVLKWGLSQSPELPSDTTNFSKEDFKTLKNNVRQCIPFIRFHNLSSEEFSDKVLPYRKILPKDLLYEDLLKYFMNPNKKSKPRMITKEIDIDSKIITIQHAELISKWIDRLEIKDEIKNSYKFQLLFRGSRDGFTPKTFHEICDNQFRTITIIKVKYSNEILGGYNPIAWESNEFDEEESFGTTKDSFIFSFKNSDDIESYILSRVINEEFATYNHISFGPSFGFGDLDLCGDTGRCNCNGIDYEKQIRESSGKFSVEEYEITSSREIYCELNNVLWEYDMWSAKSLRANIISKGGRRLSDSDGIRVMFDTAPKRTILLRDVKKEHESGTSSSKDIGEKYGDGLNEFLHDCHDYTMKWIAIRQ</sequence>
<keyword evidence="4" id="KW-1185">Reference proteome</keyword>
<dbReference type="Pfam" id="PF00651">
    <property type="entry name" value="BTB"/>
    <property type="match status" value="1"/>
</dbReference>
<evidence type="ECO:0000259" key="1">
    <source>
        <dbReference type="PROSITE" id="PS50097"/>
    </source>
</evidence>
<dbReference type="EMBL" id="LLXI01002166">
    <property type="protein sequence ID" value="PKY56393.1"/>
    <property type="molecule type" value="Genomic_DNA"/>
</dbReference>
<dbReference type="PANTHER" id="PTHR46306">
    <property type="entry name" value="BTB/POZ DOMAIN-CONTAINING PROTEIN 9"/>
    <property type="match status" value="1"/>
</dbReference>
<dbReference type="InterPro" id="IPR011705">
    <property type="entry name" value="BACK"/>
</dbReference>
<gene>
    <name evidence="3" type="ORF">RhiirA4_476661</name>
</gene>
<dbReference type="Gene3D" id="3.30.710.10">
    <property type="entry name" value="Potassium Channel Kv1.1, Chain A"/>
    <property type="match status" value="1"/>
</dbReference>
<dbReference type="SMART" id="SM00225">
    <property type="entry name" value="BTB"/>
    <property type="match status" value="1"/>
</dbReference>
<accession>A0A2I1HBX9</accession>
<evidence type="ECO:0000259" key="2">
    <source>
        <dbReference type="PROSITE" id="PS51886"/>
    </source>
</evidence>
<dbReference type="VEuPathDB" id="FungiDB:RhiirA1_536709"/>
<reference evidence="3 4" key="1">
    <citation type="submission" date="2015-10" db="EMBL/GenBank/DDBJ databases">
        <title>Genome analyses suggest a sexual origin of heterokaryosis in a supposedly ancient asexual fungus.</title>
        <authorList>
            <person name="Ropars J."/>
            <person name="Sedzielewska K."/>
            <person name="Noel J."/>
            <person name="Charron P."/>
            <person name="Farinelli L."/>
            <person name="Marton T."/>
            <person name="Kruger M."/>
            <person name="Pelin A."/>
            <person name="Brachmann A."/>
            <person name="Corradi N."/>
        </authorList>
    </citation>
    <scope>NUCLEOTIDE SEQUENCE [LARGE SCALE GENOMIC DNA]</scope>
    <source>
        <strain evidence="3 4">A4</strain>
    </source>
</reference>
<dbReference type="PANTHER" id="PTHR46306:SF1">
    <property type="entry name" value="BTB_POZ DOMAIN-CONTAINING PROTEIN 9"/>
    <property type="match status" value="1"/>
</dbReference>
<dbReference type="InterPro" id="IPR011333">
    <property type="entry name" value="SKP1/BTB/POZ_sf"/>
</dbReference>
<comment type="caution">
    <text evidence="3">The sequence shown here is derived from an EMBL/GenBank/DDBJ whole genome shotgun (WGS) entry which is preliminary data.</text>
</comment>
<dbReference type="PROSITE" id="PS51886">
    <property type="entry name" value="TLDC"/>
    <property type="match status" value="1"/>
</dbReference>
<protein>
    <submittedName>
        <fullName evidence="3">BTB-domain-containing protein</fullName>
    </submittedName>
</protein>
<dbReference type="Proteomes" id="UP000234323">
    <property type="component" value="Unassembled WGS sequence"/>
</dbReference>
<feature type="domain" description="BTB" evidence="1">
    <location>
        <begin position="24"/>
        <end position="97"/>
    </location>
</feature>
<evidence type="ECO:0000313" key="3">
    <source>
        <dbReference type="EMBL" id="PKY56393.1"/>
    </source>
</evidence>
<dbReference type="Gene3D" id="1.25.40.420">
    <property type="match status" value="1"/>
</dbReference>
<dbReference type="AlphaFoldDB" id="A0A2I1HBX9"/>
<proteinExistence type="predicted"/>
<dbReference type="Pfam" id="PF07534">
    <property type="entry name" value="TLD"/>
    <property type="match status" value="1"/>
</dbReference>